<evidence type="ECO:0000313" key="4">
    <source>
        <dbReference type="EMBL" id="MFC7178465.1"/>
    </source>
</evidence>
<feature type="compositionally biased region" description="Polar residues" evidence="2">
    <location>
        <begin position="1"/>
        <end position="12"/>
    </location>
</feature>
<dbReference type="EMBL" id="JBHTAJ010000004">
    <property type="protein sequence ID" value="MFC7178465.1"/>
    <property type="molecule type" value="Genomic_DNA"/>
</dbReference>
<evidence type="ECO:0008006" key="6">
    <source>
        <dbReference type="Google" id="ProtNLM"/>
    </source>
</evidence>
<feature type="compositionally biased region" description="Basic and acidic residues" evidence="2">
    <location>
        <begin position="20"/>
        <end position="31"/>
    </location>
</feature>
<keyword evidence="3" id="KW-1133">Transmembrane helix</keyword>
<keyword evidence="5" id="KW-1185">Reference proteome</keyword>
<evidence type="ECO:0000256" key="2">
    <source>
        <dbReference type="SAM" id="MobiDB-lite"/>
    </source>
</evidence>
<gene>
    <name evidence="4" type="ORF">ACFQMG_02680</name>
</gene>
<protein>
    <recommendedName>
        <fullName evidence="6">DUF2637 domain-containing protein</fullName>
    </recommendedName>
</protein>
<feature type="transmembrane region" description="Helical" evidence="3">
    <location>
        <begin position="128"/>
        <end position="146"/>
    </location>
</feature>
<dbReference type="RefSeq" id="WP_345707876.1">
    <property type="nucleotide sequence ID" value="NZ_BAABKV010000001.1"/>
</dbReference>
<dbReference type="Proteomes" id="UP001596435">
    <property type="component" value="Unassembled WGS sequence"/>
</dbReference>
<feature type="transmembrane region" description="Helical" evidence="3">
    <location>
        <begin position="158"/>
        <end position="177"/>
    </location>
</feature>
<feature type="compositionally biased region" description="Basic and acidic residues" evidence="2">
    <location>
        <begin position="341"/>
        <end position="350"/>
    </location>
</feature>
<name>A0ABW2FS73_9ACTN</name>
<keyword evidence="3" id="KW-0812">Transmembrane</keyword>
<feature type="region of interest" description="Disordered" evidence="2">
    <location>
        <begin position="1"/>
        <end position="33"/>
    </location>
</feature>
<evidence type="ECO:0000256" key="1">
    <source>
        <dbReference type="SAM" id="Coils"/>
    </source>
</evidence>
<feature type="transmembrane region" description="Helical" evidence="3">
    <location>
        <begin position="183"/>
        <end position="202"/>
    </location>
</feature>
<evidence type="ECO:0000256" key="3">
    <source>
        <dbReference type="SAM" id="Phobius"/>
    </source>
</evidence>
<sequence>MSVTELRPTSRTRPAPPKSAGKEAAEAEALRAKTQATKAAADIANQLKAAKAAAEIAEGEAQAQEIREEAANRRREAERRRIEAQAAREKAERSAAQWRTWARTIAVICVVVSLPLQLMAFWSPRAPFLLAAPLVLEGLAWALLKGAEAAIDDHRPSWHYRALAGAVALFAATVNYLHGSAAFGLGTGLGGAFCSLAGPLVWDLHEHGRIRKRDGKVSRRQRRTEAKRLAAVAAEQKATAEREAEERAAVEQLRSVQWPQVWERAVALAAAVGELHPSEPTWKRAWDDTQGATLGDTAESIAARVAAKAAVKDAANDRTNTIEKAQKVQVESQMTRPVKTAAEKRPDGRRNNGGTPPVRRAGDTIGYSPVARRAMALAARGGRHTRATAN</sequence>
<keyword evidence="1" id="KW-0175">Coiled coil</keyword>
<reference evidence="5" key="1">
    <citation type="journal article" date="2019" name="Int. J. Syst. Evol. Microbiol.">
        <title>The Global Catalogue of Microorganisms (GCM) 10K type strain sequencing project: providing services to taxonomists for standard genome sequencing and annotation.</title>
        <authorList>
            <consortium name="The Broad Institute Genomics Platform"/>
            <consortium name="The Broad Institute Genome Sequencing Center for Infectious Disease"/>
            <person name="Wu L."/>
            <person name="Ma J."/>
        </authorList>
    </citation>
    <scope>NUCLEOTIDE SEQUENCE [LARGE SCALE GENOMIC DNA]</scope>
    <source>
        <strain evidence="5">CGMCC 1.12859</strain>
    </source>
</reference>
<feature type="transmembrane region" description="Helical" evidence="3">
    <location>
        <begin position="100"/>
        <end position="122"/>
    </location>
</feature>
<comment type="caution">
    <text evidence="4">The sequence shown here is derived from an EMBL/GenBank/DDBJ whole genome shotgun (WGS) entry which is preliminary data.</text>
</comment>
<keyword evidence="3" id="KW-0472">Membrane</keyword>
<feature type="region of interest" description="Disordered" evidence="2">
    <location>
        <begin position="331"/>
        <end position="366"/>
    </location>
</feature>
<evidence type="ECO:0000313" key="5">
    <source>
        <dbReference type="Proteomes" id="UP001596435"/>
    </source>
</evidence>
<proteinExistence type="predicted"/>
<accession>A0ABW2FS73</accession>
<feature type="coiled-coil region" evidence="1">
    <location>
        <begin position="40"/>
        <end position="94"/>
    </location>
</feature>
<organism evidence="4 5">
    <name type="scientific">Kitasatospora paranensis</name>
    <dbReference type="NCBI Taxonomy" id="258053"/>
    <lineage>
        <taxon>Bacteria</taxon>
        <taxon>Bacillati</taxon>
        <taxon>Actinomycetota</taxon>
        <taxon>Actinomycetes</taxon>
        <taxon>Kitasatosporales</taxon>
        <taxon>Streptomycetaceae</taxon>
        <taxon>Kitasatospora</taxon>
    </lineage>
</organism>